<dbReference type="Proteomes" id="UP000315082">
    <property type="component" value="Chromosome"/>
</dbReference>
<dbReference type="KEGG" id="rcf:Poly24_28800"/>
<sequence length="180" mass="20239" precursor="true">MERKMTNAPRVALLLAACSFCGPLVASEPTFTITPNRSRDFVVVESMGNEALFSVHSATGIGEAKIRRNGNQWPTRVVLRFYLRGLENLRLSNGKTTLHAEVASHGEPRHCTIAMVDTDQKETQLEPSSPFWMAIELPRDNVPATEPNALKGAYFQMRLPPGFFRDNPSAITMKWIDFYR</sequence>
<gene>
    <name evidence="2" type="ORF">Poly24_28800</name>
</gene>
<feature type="signal peptide" evidence="1">
    <location>
        <begin position="1"/>
        <end position="26"/>
    </location>
</feature>
<dbReference type="EMBL" id="CP036348">
    <property type="protein sequence ID" value="QDV69165.1"/>
    <property type="molecule type" value="Genomic_DNA"/>
</dbReference>
<dbReference type="AlphaFoldDB" id="A0A518JUF9"/>
<proteinExistence type="predicted"/>
<evidence type="ECO:0000313" key="3">
    <source>
        <dbReference type="Proteomes" id="UP000315082"/>
    </source>
</evidence>
<feature type="chain" id="PRO_5021875437" evidence="1">
    <location>
        <begin position="27"/>
        <end position="180"/>
    </location>
</feature>
<evidence type="ECO:0000313" key="2">
    <source>
        <dbReference type="EMBL" id="QDV69165.1"/>
    </source>
</evidence>
<reference evidence="2 3" key="1">
    <citation type="submission" date="2019-02" db="EMBL/GenBank/DDBJ databases">
        <title>Deep-cultivation of Planctomycetes and their phenomic and genomic characterization uncovers novel biology.</title>
        <authorList>
            <person name="Wiegand S."/>
            <person name="Jogler M."/>
            <person name="Boedeker C."/>
            <person name="Pinto D."/>
            <person name="Vollmers J."/>
            <person name="Rivas-Marin E."/>
            <person name="Kohn T."/>
            <person name="Peeters S.H."/>
            <person name="Heuer A."/>
            <person name="Rast P."/>
            <person name="Oberbeckmann S."/>
            <person name="Bunk B."/>
            <person name="Jeske O."/>
            <person name="Meyerdierks A."/>
            <person name="Storesund J.E."/>
            <person name="Kallscheuer N."/>
            <person name="Luecker S."/>
            <person name="Lage O.M."/>
            <person name="Pohl T."/>
            <person name="Merkel B.J."/>
            <person name="Hornburger P."/>
            <person name="Mueller R.-W."/>
            <person name="Bruemmer F."/>
            <person name="Labrenz M."/>
            <person name="Spormann A.M."/>
            <person name="Op den Camp H."/>
            <person name="Overmann J."/>
            <person name="Amann R."/>
            <person name="Jetten M.S.M."/>
            <person name="Mascher T."/>
            <person name="Medema M.H."/>
            <person name="Devos D.P."/>
            <person name="Kaster A.-K."/>
            <person name="Ovreas L."/>
            <person name="Rohde M."/>
            <person name="Galperin M.Y."/>
            <person name="Jogler C."/>
        </authorList>
    </citation>
    <scope>NUCLEOTIDE SEQUENCE [LARGE SCALE GENOMIC DNA]</scope>
    <source>
        <strain evidence="2 3">Poly24</strain>
    </source>
</reference>
<accession>A0A518JUF9</accession>
<name>A0A518JUF9_9BACT</name>
<evidence type="ECO:0000256" key="1">
    <source>
        <dbReference type="SAM" id="SignalP"/>
    </source>
</evidence>
<organism evidence="2 3">
    <name type="scientific">Rosistilla carotiformis</name>
    <dbReference type="NCBI Taxonomy" id="2528017"/>
    <lineage>
        <taxon>Bacteria</taxon>
        <taxon>Pseudomonadati</taxon>
        <taxon>Planctomycetota</taxon>
        <taxon>Planctomycetia</taxon>
        <taxon>Pirellulales</taxon>
        <taxon>Pirellulaceae</taxon>
        <taxon>Rosistilla</taxon>
    </lineage>
</organism>
<keyword evidence="1" id="KW-0732">Signal</keyword>
<keyword evidence="3" id="KW-1185">Reference proteome</keyword>
<protein>
    <submittedName>
        <fullName evidence="2">Uncharacterized protein</fullName>
    </submittedName>
</protein>